<comment type="caution">
    <text evidence="2">The sequence shown here is derived from an EMBL/GenBank/DDBJ whole genome shotgun (WGS) entry which is preliminary data.</text>
</comment>
<dbReference type="Proteomes" id="UP000216361">
    <property type="component" value="Unassembled WGS sequence"/>
</dbReference>
<dbReference type="Gene3D" id="3.20.20.70">
    <property type="entry name" value="Aldolase class I"/>
    <property type="match status" value="1"/>
</dbReference>
<evidence type="ECO:0000259" key="1">
    <source>
        <dbReference type="Pfam" id="PF02581"/>
    </source>
</evidence>
<dbReference type="InterPro" id="IPR036206">
    <property type="entry name" value="ThiamineP_synth_sf"/>
</dbReference>
<dbReference type="SUPFAM" id="SSF51391">
    <property type="entry name" value="Thiamin phosphate synthase"/>
    <property type="match status" value="1"/>
</dbReference>
<dbReference type="InterPro" id="IPR022998">
    <property type="entry name" value="ThiamineP_synth_TenI"/>
</dbReference>
<reference evidence="2 3" key="1">
    <citation type="submission" date="2017-07" db="EMBL/GenBank/DDBJ databases">
        <title>Elstera cyanobacteriorum sp. nov., a novel bacterium isolated from cyanobacterial aggregates in a eutrophic lake.</title>
        <authorList>
            <person name="Cai H."/>
        </authorList>
    </citation>
    <scope>NUCLEOTIDE SEQUENCE [LARGE SCALE GENOMIC DNA]</scope>
    <source>
        <strain evidence="2 3">TH019</strain>
    </source>
</reference>
<dbReference type="InterPro" id="IPR013785">
    <property type="entry name" value="Aldolase_TIM"/>
</dbReference>
<dbReference type="EMBL" id="NOXS01000031">
    <property type="protein sequence ID" value="OYQ19558.1"/>
    <property type="molecule type" value="Genomic_DNA"/>
</dbReference>
<sequence length="177" mass="18496">MTNDPLDAPRHYLILRPDSSEAAIAAALAGAEVACAALDTVGLDAAAIERAVQRLMPPLQAQDVAFLLTDGAGLALVQPLVSKLDADGLHLSDPAAYASVRKALGKDRIIGLFCADSRHEAMEAAEAGADYVAFTPDVETIQVWAETMLVPCVSWDTPADAVEAVSAAGVEFVARRV</sequence>
<dbReference type="GO" id="GO:0009228">
    <property type="term" value="P:thiamine biosynthetic process"/>
    <property type="evidence" value="ECO:0007669"/>
    <property type="project" value="UniProtKB-KW"/>
</dbReference>
<proteinExistence type="predicted"/>
<gene>
    <name evidence="2" type="ORF">CHR90_07780</name>
</gene>
<keyword evidence="3" id="KW-1185">Reference proteome</keyword>
<feature type="domain" description="Thiamine phosphate synthase/TenI" evidence="1">
    <location>
        <begin position="19"/>
        <end position="140"/>
    </location>
</feature>
<accession>A0A255XRG0</accession>
<dbReference type="AlphaFoldDB" id="A0A255XRG0"/>
<evidence type="ECO:0000313" key="3">
    <source>
        <dbReference type="Proteomes" id="UP000216361"/>
    </source>
</evidence>
<dbReference type="Pfam" id="PF02581">
    <property type="entry name" value="TMP-TENI"/>
    <property type="match status" value="1"/>
</dbReference>
<evidence type="ECO:0000313" key="2">
    <source>
        <dbReference type="EMBL" id="OYQ19558.1"/>
    </source>
</evidence>
<protein>
    <recommendedName>
        <fullName evidence="1">Thiamine phosphate synthase/TenI domain-containing protein</fullName>
    </recommendedName>
</protein>
<dbReference type="RefSeq" id="WP_094408663.1">
    <property type="nucleotide sequence ID" value="NZ_BMJZ01000004.1"/>
</dbReference>
<organism evidence="2 3">
    <name type="scientific">Elstera cyanobacteriorum</name>
    <dbReference type="NCBI Taxonomy" id="2022747"/>
    <lineage>
        <taxon>Bacteria</taxon>
        <taxon>Pseudomonadati</taxon>
        <taxon>Pseudomonadota</taxon>
        <taxon>Alphaproteobacteria</taxon>
        <taxon>Rhodospirillales</taxon>
        <taxon>Rhodospirillaceae</taxon>
        <taxon>Elstera</taxon>
    </lineage>
</organism>
<name>A0A255XRG0_9PROT</name>